<dbReference type="GO" id="GO:0005509">
    <property type="term" value="F:calcium ion binding"/>
    <property type="evidence" value="ECO:0007669"/>
    <property type="project" value="InterPro"/>
</dbReference>
<feature type="chain" id="PRO_5038138314" description="OmpA-like domain-containing protein" evidence="5">
    <location>
        <begin position="21"/>
        <end position="585"/>
    </location>
</feature>
<evidence type="ECO:0000256" key="2">
    <source>
        <dbReference type="ARBA" id="ARBA00022837"/>
    </source>
</evidence>
<dbReference type="PROSITE" id="PS51123">
    <property type="entry name" value="OMPA_2"/>
    <property type="match status" value="1"/>
</dbReference>
<reference evidence="7" key="1">
    <citation type="journal article" date="2014" name="Int. J. Syst. Evol. Microbiol.">
        <title>Complete genome sequence of Corynebacterium casei LMG S-19264T (=DSM 44701T), isolated from a smear-ripened cheese.</title>
        <authorList>
            <consortium name="US DOE Joint Genome Institute (JGI-PGF)"/>
            <person name="Walter F."/>
            <person name="Albersmeier A."/>
            <person name="Kalinowski J."/>
            <person name="Ruckert C."/>
        </authorList>
    </citation>
    <scope>NUCLEOTIDE SEQUENCE</scope>
    <source>
        <strain evidence="7">CGMCC 1.15958</strain>
    </source>
</reference>
<evidence type="ECO:0000256" key="5">
    <source>
        <dbReference type="SAM" id="SignalP"/>
    </source>
</evidence>
<evidence type="ECO:0000256" key="1">
    <source>
        <dbReference type="ARBA" id="ARBA00022729"/>
    </source>
</evidence>
<feature type="domain" description="OmpA-like" evidence="6">
    <location>
        <begin position="471"/>
        <end position="585"/>
    </location>
</feature>
<dbReference type="RefSeq" id="WP_188767526.1">
    <property type="nucleotide sequence ID" value="NZ_BMKK01000006.1"/>
</dbReference>
<dbReference type="PANTHER" id="PTHR10199">
    <property type="entry name" value="THROMBOSPONDIN"/>
    <property type="match status" value="1"/>
</dbReference>
<evidence type="ECO:0000256" key="4">
    <source>
        <dbReference type="SAM" id="MobiDB-lite"/>
    </source>
</evidence>
<dbReference type="InterPro" id="IPR036737">
    <property type="entry name" value="OmpA-like_sf"/>
</dbReference>
<accession>A0A916YXK1</accession>
<dbReference type="Pfam" id="PF19573">
    <property type="entry name" value="DUF6089"/>
    <property type="match status" value="1"/>
</dbReference>
<comment type="caution">
    <text evidence="7">The sequence shown here is derived from an EMBL/GenBank/DDBJ whole genome shotgun (WGS) entry which is preliminary data.</text>
</comment>
<keyword evidence="2" id="KW-0106">Calcium</keyword>
<evidence type="ECO:0000259" key="6">
    <source>
        <dbReference type="PROSITE" id="PS51123"/>
    </source>
</evidence>
<feature type="signal peptide" evidence="5">
    <location>
        <begin position="1"/>
        <end position="20"/>
    </location>
</feature>
<dbReference type="InterPro" id="IPR003367">
    <property type="entry name" value="Thrombospondin_3-like_rpt"/>
</dbReference>
<feature type="region of interest" description="Disordered" evidence="4">
    <location>
        <begin position="557"/>
        <end position="585"/>
    </location>
</feature>
<evidence type="ECO:0000313" key="7">
    <source>
        <dbReference type="EMBL" id="GGD66687.1"/>
    </source>
</evidence>
<dbReference type="SUPFAM" id="SSF103088">
    <property type="entry name" value="OmpA-like"/>
    <property type="match status" value="1"/>
</dbReference>
<protein>
    <recommendedName>
        <fullName evidence="6">OmpA-like domain-containing protein</fullName>
    </recommendedName>
</protein>
<reference evidence="7" key="2">
    <citation type="submission" date="2020-09" db="EMBL/GenBank/DDBJ databases">
        <authorList>
            <person name="Sun Q."/>
            <person name="Zhou Y."/>
        </authorList>
    </citation>
    <scope>NUCLEOTIDE SEQUENCE</scope>
    <source>
        <strain evidence="7">CGMCC 1.15958</strain>
    </source>
</reference>
<dbReference type="SUPFAM" id="SSF103647">
    <property type="entry name" value="TSP type-3 repeat"/>
    <property type="match status" value="1"/>
</dbReference>
<dbReference type="Gene3D" id="3.30.1330.60">
    <property type="entry name" value="OmpA-like domain"/>
    <property type="match status" value="1"/>
</dbReference>
<dbReference type="InterPro" id="IPR028974">
    <property type="entry name" value="TSP_type-3_rpt"/>
</dbReference>
<dbReference type="Gene3D" id="4.10.1080.10">
    <property type="entry name" value="TSP type-3 repeat"/>
    <property type="match status" value="1"/>
</dbReference>
<dbReference type="InterPro" id="IPR045743">
    <property type="entry name" value="DUF6089"/>
</dbReference>
<keyword evidence="3" id="KW-0472">Membrane</keyword>
<keyword evidence="8" id="KW-1185">Reference proteome</keyword>
<dbReference type="Pfam" id="PF02412">
    <property type="entry name" value="TSP_3"/>
    <property type="match status" value="3"/>
</dbReference>
<dbReference type="AlphaFoldDB" id="A0A916YXK1"/>
<feature type="region of interest" description="Disordered" evidence="4">
    <location>
        <begin position="366"/>
        <end position="391"/>
    </location>
</feature>
<proteinExistence type="predicted"/>
<dbReference type="Pfam" id="PF00691">
    <property type="entry name" value="OmpA"/>
    <property type="match status" value="1"/>
</dbReference>
<dbReference type="Gene3D" id="2.40.160.20">
    <property type="match status" value="1"/>
</dbReference>
<dbReference type="GO" id="GO:0016020">
    <property type="term" value="C:membrane"/>
    <property type="evidence" value="ECO:0007669"/>
    <property type="project" value="UniProtKB-UniRule"/>
</dbReference>
<keyword evidence="1 5" id="KW-0732">Signal</keyword>
<sequence>MKKVTFLFVALLTLSLTTQAQDSCKVCKPYKWEVGIPLGVNQYFGDMHCSKPYASANSIMIGAFVRRHINDYFALRAQLLFGRLAGNDLDQPDGRWNYRRLKFTSPLTELSLLGEFYPLKERRYTCDGTFRKTLSPYLFGGIGAAFTNPTVVAQNAALQDDDPRKYVVARLFDQDQANLKKAALVLPFGVGLKYNAAERWTIGAEVGYRYAFSDYLDGTKLSTTALGTGTAFEPNGKSYNDGYLVANLLGSYRFGDKDGDKDGVVDRCDACPTEKGLRKFQGCPDTDGDGIPDKDDACPTQAGPMALKGCPDTDGDGIADKDDECPTQVGTVALKGCPDRDKDGVADKDDACPDVAGVKALKGCPDSDGDGIADKDDACPNEAGPASLNGCPDTDGDGIADKDDACPTIKGVASAKGCPDRDKDGVADAQDKCPDLAGLASNDGCPEGYVNGKLVPKGYRTASGCEISQAELDELTFAAQGIEFYSGTNKLKPASYKKLDRVCSLLQRCPDSILHISAFNDGASSATNLRSAKLRACAIYAYFLKKKCISKARMTYEGQGDEDPSTDYTTPDGKKSNTRVQFQLR</sequence>
<dbReference type="GO" id="GO:0007155">
    <property type="term" value="P:cell adhesion"/>
    <property type="evidence" value="ECO:0007669"/>
    <property type="project" value="InterPro"/>
</dbReference>
<gene>
    <name evidence="7" type="ORF">GCM10011514_33440</name>
</gene>
<dbReference type="Proteomes" id="UP000609064">
    <property type="component" value="Unassembled WGS sequence"/>
</dbReference>
<dbReference type="InterPro" id="IPR006665">
    <property type="entry name" value="OmpA-like"/>
</dbReference>
<evidence type="ECO:0000313" key="8">
    <source>
        <dbReference type="Proteomes" id="UP000609064"/>
    </source>
</evidence>
<dbReference type="InterPro" id="IPR011250">
    <property type="entry name" value="OMP/PagP_B-barrel"/>
</dbReference>
<dbReference type="SUPFAM" id="SSF56925">
    <property type="entry name" value="OMPA-like"/>
    <property type="match status" value="1"/>
</dbReference>
<dbReference type="EMBL" id="BMKK01000006">
    <property type="protein sequence ID" value="GGD66687.1"/>
    <property type="molecule type" value="Genomic_DNA"/>
</dbReference>
<dbReference type="PANTHER" id="PTHR10199:SF119">
    <property type="entry name" value="RE20510P"/>
    <property type="match status" value="1"/>
</dbReference>
<evidence type="ECO:0000256" key="3">
    <source>
        <dbReference type="PROSITE-ProRule" id="PRU00473"/>
    </source>
</evidence>
<name>A0A916YXK1_9BACT</name>
<organism evidence="7 8">
    <name type="scientific">Emticicia aquatilis</name>
    <dbReference type="NCBI Taxonomy" id="1537369"/>
    <lineage>
        <taxon>Bacteria</taxon>
        <taxon>Pseudomonadati</taxon>
        <taxon>Bacteroidota</taxon>
        <taxon>Cytophagia</taxon>
        <taxon>Cytophagales</taxon>
        <taxon>Leadbetterellaceae</taxon>
        <taxon>Emticicia</taxon>
    </lineage>
</organism>